<name>A0A5D4GR39_9HYPH</name>
<sequence>MTQNTVSLQVTRRFDAAPERVFDAWLDVEVARHWLFRDETGEIVAARADPRVGGTFSFVRRDAEGADLEHVGEYLVIDRPRRLVFTFAVPSISPEYDRVTIDIERLDRGCELTLTSEMSPEIFAEWGEQTKEGWTKLLGGLAAQVEG</sequence>
<dbReference type="RefSeq" id="WP_148917103.1">
    <property type="nucleotide sequence ID" value="NZ_VSZS01000068.1"/>
</dbReference>
<proteinExistence type="inferred from homology"/>
<protein>
    <submittedName>
        <fullName evidence="3">SRPBCC domain-containing protein</fullName>
    </submittedName>
</protein>
<organism evidence="3 4">
    <name type="scientific">Neoaquamicrobium microcysteis</name>
    <dbReference type="NCBI Taxonomy" id="2682781"/>
    <lineage>
        <taxon>Bacteria</taxon>
        <taxon>Pseudomonadati</taxon>
        <taxon>Pseudomonadota</taxon>
        <taxon>Alphaproteobacteria</taxon>
        <taxon>Hyphomicrobiales</taxon>
        <taxon>Phyllobacteriaceae</taxon>
        <taxon>Neoaquamicrobium</taxon>
    </lineage>
</organism>
<dbReference type="EMBL" id="VSZS01000068">
    <property type="protein sequence ID" value="TYR29795.1"/>
    <property type="molecule type" value="Genomic_DNA"/>
</dbReference>
<dbReference type="AlphaFoldDB" id="A0A5D4GR39"/>
<evidence type="ECO:0000256" key="1">
    <source>
        <dbReference type="ARBA" id="ARBA00006817"/>
    </source>
</evidence>
<keyword evidence="4" id="KW-1185">Reference proteome</keyword>
<gene>
    <name evidence="3" type="ORF">FY036_23475</name>
</gene>
<dbReference type="SUPFAM" id="SSF55961">
    <property type="entry name" value="Bet v1-like"/>
    <property type="match status" value="1"/>
</dbReference>
<comment type="similarity">
    <text evidence="1">Belongs to the AHA1 family.</text>
</comment>
<dbReference type="InterPro" id="IPR013538">
    <property type="entry name" value="ASHA1/2-like_C"/>
</dbReference>
<dbReference type="CDD" id="cd07814">
    <property type="entry name" value="SRPBCC_CalC_Aha1-like"/>
    <property type="match status" value="1"/>
</dbReference>
<reference evidence="3 4" key="1">
    <citation type="submission" date="2019-08" db="EMBL/GenBank/DDBJ databases">
        <authorList>
            <person name="Seo Y.L."/>
        </authorList>
    </citation>
    <scope>NUCLEOTIDE SEQUENCE [LARGE SCALE GENOMIC DNA]</scope>
    <source>
        <strain evidence="3 4">MaA-C15</strain>
    </source>
</reference>
<dbReference type="Proteomes" id="UP000323258">
    <property type="component" value="Unassembled WGS sequence"/>
</dbReference>
<evidence type="ECO:0000313" key="3">
    <source>
        <dbReference type="EMBL" id="TYR29795.1"/>
    </source>
</evidence>
<feature type="domain" description="Activator of Hsp90 ATPase homologue 1/2-like C-terminal" evidence="2">
    <location>
        <begin position="15"/>
        <end position="145"/>
    </location>
</feature>
<dbReference type="Gene3D" id="3.30.530.20">
    <property type="match status" value="1"/>
</dbReference>
<dbReference type="InterPro" id="IPR023393">
    <property type="entry name" value="START-like_dom_sf"/>
</dbReference>
<comment type="caution">
    <text evidence="3">The sequence shown here is derived from an EMBL/GenBank/DDBJ whole genome shotgun (WGS) entry which is preliminary data.</text>
</comment>
<dbReference type="OrthoDB" id="9805228at2"/>
<evidence type="ECO:0000259" key="2">
    <source>
        <dbReference type="Pfam" id="PF08327"/>
    </source>
</evidence>
<reference evidence="3 4" key="2">
    <citation type="submission" date="2019-09" db="EMBL/GenBank/DDBJ databases">
        <title>Mesorhizobium sp. MaA-C15 isolated from Microcystis aeruginosa.</title>
        <authorList>
            <person name="Jeong S.E."/>
            <person name="Jin H.M."/>
            <person name="Jeon C.O."/>
        </authorList>
    </citation>
    <scope>NUCLEOTIDE SEQUENCE [LARGE SCALE GENOMIC DNA]</scope>
    <source>
        <strain evidence="3 4">MaA-C15</strain>
    </source>
</reference>
<accession>A0A5D4GR39</accession>
<evidence type="ECO:0000313" key="4">
    <source>
        <dbReference type="Proteomes" id="UP000323258"/>
    </source>
</evidence>
<dbReference type="Pfam" id="PF08327">
    <property type="entry name" value="AHSA1"/>
    <property type="match status" value="1"/>
</dbReference>